<feature type="chain" id="PRO_5002666231" description="Protein containing plastocyanin/azurin family domain" evidence="1">
    <location>
        <begin position="21"/>
        <end position="215"/>
    </location>
</feature>
<dbReference type="eggNOG" id="COG3794">
    <property type="taxonomic scope" value="Bacteria"/>
</dbReference>
<dbReference type="RefSeq" id="WP_009839145.1">
    <property type="nucleotide sequence ID" value="NZ_AAOH01000008.1"/>
</dbReference>
<proteinExistence type="predicted"/>
<name>A4CE90_9GAMM</name>
<gene>
    <name evidence="2" type="ORF">PTD2_09988</name>
</gene>
<dbReference type="InterPro" id="IPR034242">
    <property type="entry name" value="MauL"/>
</dbReference>
<keyword evidence="3" id="KW-1185">Reference proteome</keyword>
<dbReference type="HOGENOM" id="CLU_084768_2_2_6"/>
<organism evidence="2 3">
    <name type="scientific">Pseudoalteromonas tunicata D2</name>
    <dbReference type="NCBI Taxonomy" id="87626"/>
    <lineage>
        <taxon>Bacteria</taxon>
        <taxon>Pseudomonadati</taxon>
        <taxon>Pseudomonadota</taxon>
        <taxon>Gammaproteobacteria</taxon>
        <taxon>Alteromonadales</taxon>
        <taxon>Pseudoalteromonadaceae</taxon>
        <taxon>Pseudoalteromonas</taxon>
    </lineage>
</organism>
<comment type="caution">
    <text evidence="2">The sequence shown here is derived from an EMBL/GenBank/DDBJ whole genome shotgun (WGS) entry which is preliminary data.</text>
</comment>
<reference evidence="2 3" key="1">
    <citation type="submission" date="2006-02" db="EMBL/GenBank/DDBJ databases">
        <authorList>
            <person name="Moran M.A."/>
            <person name="Kjelleberg S."/>
            <person name="Egan S."/>
            <person name="Saunders N."/>
            <person name="Thomas T."/>
            <person name="Ferriera S."/>
            <person name="Johnson J."/>
            <person name="Kravitz S."/>
            <person name="Halpern A."/>
            <person name="Remington K."/>
            <person name="Beeson K."/>
            <person name="Tran B."/>
            <person name="Rogers Y.-H."/>
            <person name="Friedman R."/>
            <person name="Venter J.C."/>
        </authorList>
    </citation>
    <scope>NUCLEOTIDE SEQUENCE [LARGE SCALE GENOMIC DNA]</scope>
    <source>
        <strain evidence="2 3">D2</strain>
    </source>
</reference>
<dbReference type="InterPro" id="IPR008972">
    <property type="entry name" value="Cupredoxin"/>
</dbReference>
<dbReference type="SUPFAM" id="SSF49503">
    <property type="entry name" value="Cupredoxins"/>
    <property type="match status" value="1"/>
</dbReference>
<protein>
    <recommendedName>
        <fullName evidence="4">Protein containing plastocyanin/azurin family domain</fullName>
    </recommendedName>
</protein>
<evidence type="ECO:0008006" key="4">
    <source>
        <dbReference type="Google" id="ProtNLM"/>
    </source>
</evidence>
<evidence type="ECO:0000313" key="3">
    <source>
        <dbReference type="Proteomes" id="UP000006201"/>
    </source>
</evidence>
<feature type="signal peptide" evidence="1">
    <location>
        <begin position="1"/>
        <end position="20"/>
    </location>
</feature>
<keyword evidence="1" id="KW-0732">Signal</keyword>
<sequence>MFKLSFLIVSYCFMSFVCVAGTLSIQVKSPDLKPLSSAIVWYISNDKSKTQPNYNNETIYIMDQQNKQFAPYVLAVPRGGKVTFPNSDSIKHHVYSFSAAKPFELKLYQGASHQPLVFDKPGVVELGCNIHDWMLGYILVADSSVIAKTNSLGQTSLLLPDAAGILYIWHPRFKQKNQPQQYIINQEQPVEIIINQPLLPDLKGFGNTDKFDEYD</sequence>
<evidence type="ECO:0000256" key="1">
    <source>
        <dbReference type="SAM" id="SignalP"/>
    </source>
</evidence>
<evidence type="ECO:0000313" key="2">
    <source>
        <dbReference type="EMBL" id="EAR26902.1"/>
    </source>
</evidence>
<dbReference type="Proteomes" id="UP000006201">
    <property type="component" value="Unassembled WGS sequence"/>
</dbReference>
<dbReference type="STRING" id="87626.PTD2_09988"/>
<dbReference type="CDD" id="cd04221">
    <property type="entry name" value="MauL"/>
    <property type="match status" value="1"/>
</dbReference>
<dbReference type="AlphaFoldDB" id="A4CE90"/>
<dbReference type="EMBL" id="AAOH01000008">
    <property type="protein sequence ID" value="EAR26902.1"/>
    <property type="molecule type" value="Genomic_DNA"/>
</dbReference>
<accession>A4CE90</accession>
<dbReference type="Gene3D" id="2.60.40.420">
    <property type="entry name" value="Cupredoxins - blue copper proteins"/>
    <property type="match status" value="1"/>
</dbReference>